<dbReference type="AlphaFoldDB" id="A0A0L9VJN9"/>
<gene>
    <name evidence="1" type="ORF">HKW66_Vig0117740</name>
    <name evidence="2" type="ORF">LR48_Vigan10g115700</name>
</gene>
<evidence type="ECO:0000313" key="4">
    <source>
        <dbReference type="Proteomes" id="UP000743370"/>
    </source>
</evidence>
<protein>
    <submittedName>
        <fullName evidence="1">Glycerol-3-phosphate dehydrogenase</fullName>
    </submittedName>
</protein>
<name>A0A0L9VJN9_PHAAN</name>
<evidence type="ECO:0000313" key="2">
    <source>
        <dbReference type="EMBL" id="KOM55265.1"/>
    </source>
</evidence>
<dbReference type="SUPFAM" id="SSF48264">
    <property type="entry name" value="Cytochrome P450"/>
    <property type="match status" value="1"/>
</dbReference>
<reference evidence="2" key="2">
    <citation type="submission" date="2015-02" db="EMBL/GenBank/DDBJ databases">
        <authorList>
            <person name="Chooi Y.-H."/>
        </authorList>
    </citation>
    <scope>NUCLEOTIDE SEQUENCE</scope>
    <source>
        <tissue evidence="2">Seedling</tissue>
    </source>
</reference>
<organism evidence="2 3">
    <name type="scientific">Phaseolus angularis</name>
    <name type="common">Azuki bean</name>
    <name type="synonym">Vigna angularis</name>
    <dbReference type="NCBI Taxonomy" id="3914"/>
    <lineage>
        <taxon>Eukaryota</taxon>
        <taxon>Viridiplantae</taxon>
        <taxon>Streptophyta</taxon>
        <taxon>Embryophyta</taxon>
        <taxon>Tracheophyta</taxon>
        <taxon>Spermatophyta</taxon>
        <taxon>Magnoliopsida</taxon>
        <taxon>eudicotyledons</taxon>
        <taxon>Gunneridae</taxon>
        <taxon>Pentapetalae</taxon>
        <taxon>rosids</taxon>
        <taxon>fabids</taxon>
        <taxon>Fabales</taxon>
        <taxon>Fabaceae</taxon>
        <taxon>Papilionoideae</taxon>
        <taxon>50 kb inversion clade</taxon>
        <taxon>NPAAA clade</taxon>
        <taxon>indigoferoid/millettioid clade</taxon>
        <taxon>Phaseoleae</taxon>
        <taxon>Vigna</taxon>
    </lineage>
</organism>
<dbReference type="GO" id="GO:0004497">
    <property type="term" value="F:monooxygenase activity"/>
    <property type="evidence" value="ECO:0007669"/>
    <property type="project" value="InterPro"/>
</dbReference>
<dbReference type="GO" id="GO:0005506">
    <property type="term" value="F:iron ion binding"/>
    <property type="evidence" value="ECO:0007669"/>
    <property type="project" value="InterPro"/>
</dbReference>
<evidence type="ECO:0000313" key="3">
    <source>
        <dbReference type="Proteomes" id="UP000053144"/>
    </source>
</evidence>
<evidence type="ECO:0000313" key="1">
    <source>
        <dbReference type="EMBL" id="KAG2384682.1"/>
    </source>
</evidence>
<dbReference type="GO" id="GO:0016705">
    <property type="term" value="F:oxidoreductase activity, acting on paired donors, with incorporation or reduction of molecular oxygen"/>
    <property type="evidence" value="ECO:0007669"/>
    <property type="project" value="InterPro"/>
</dbReference>
<dbReference type="InterPro" id="IPR036396">
    <property type="entry name" value="Cyt_P450_sf"/>
</dbReference>
<proteinExistence type="predicted"/>
<dbReference type="EMBL" id="CM003380">
    <property type="protein sequence ID" value="KOM55265.1"/>
    <property type="molecule type" value="Genomic_DNA"/>
</dbReference>
<dbReference type="GO" id="GO:0020037">
    <property type="term" value="F:heme binding"/>
    <property type="evidence" value="ECO:0007669"/>
    <property type="project" value="InterPro"/>
</dbReference>
<dbReference type="EMBL" id="JABFOF010000008">
    <property type="protein sequence ID" value="KAG2384682.1"/>
    <property type="molecule type" value="Genomic_DNA"/>
</dbReference>
<accession>A0A0L9VJN9</accession>
<reference evidence="3" key="1">
    <citation type="journal article" date="2015" name="Proc. Natl. Acad. Sci. U.S.A.">
        <title>Genome sequencing of adzuki bean (Vigna angularis) provides insight into high starch and low fat accumulation and domestication.</title>
        <authorList>
            <person name="Yang K."/>
            <person name="Tian Z."/>
            <person name="Chen C."/>
            <person name="Luo L."/>
            <person name="Zhao B."/>
            <person name="Wang Z."/>
            <person name="Yu L."/>
            <person name="Li Y."/>
            <person name="Sun Y."/>
            <person name="Li W."/>
            <person name="Chen Y."/>
            <person name="Li Y."/>
            <person name="Zhang Y."/>
            <person name="Ai D."/>
            <person name="Zhao J."/>
            <person name="Shang C."/>
            <person name="Ma Y."/>
            <person name="Wu B."/>
            <person name="Wang M."/>
            <person name="Gao L."/>
            <person name="Sun D."/>
            <person name="Zhang P."/>
            <person name="Guo F."/>
            <person name="Wang W."/>
            <person name="Li Y."/>
            <person name="Wang J."/>
            <person name="Varshney R.K."/>
            <person name="Wang J."/>
            <person name="Ling H.Q."/>
            <person name="Wan P."/>
        </authorList>
    </citation>
    <scope>NUCLEOTIDE SEQUENCE</scope>
    <source>
        <strain evidence="3">cv. Jingnong 6</strain>
    </source>
</reference>
<reference evidence="1 4" key="3">
    <citation type="submission" date="2020-05" db="EMBL/GenBank/DDBJ databases">
        <title>Vigna angularis (adzuki bean) Var. LongXiaoDou No. 4 denovo assembly.</title>
        <authorList>
            <person name="Xiang H."/>
        </authorList>
    </citation>
    <scope>NUCLEOTIDE SEQUENCE [LARGE SCALE GENOMIC DNA]</scope>
    <source>
        <tissue evidence="1">Leaf</tissue>
    </source>
</reference>
<dbReference type="Proteomes" id="UP000743370">
    <property type="component" value="Unassembled WGS sequence"/>
</dbReference>
<dbReference type="STRING" id="3914.A0A0L9VJN9"/>
<sequence>MRIEWAMSFQYGKAREDLVVESHAAAYVIKKGEMIFGYQSFATKDPKIFERAEELVADRRCAYLKYVEARLGNRTLLADEIWKDGFCLNMIDTPLCPLKVVKNLQEVVWDADIVVNGLPQQKQGRFLNTKALTPLIGEVQVETEAHYAVCKEAFQLHAEARDLPFKHIYHSDCIFLVALHAKLLSGVPPRASFRFGN</sequence>
<dbReference type="Proteomes" id="UP000053144">
    <property type="component" value="Chromosome 10"/>
</dbReference>
<dbReference type="Gramene" id="KOM55265">
    <property type="protein sequence ID" value="KOM55265"/>
    <property type="gene ID" value="LR48_Vigan10g115700"/>
</dbReference>